<reference evidence="3" key="1">
    <citation type="journal article" date="2023" name="Mol. Phylogenet. Evol.">
        <title>Genome-scale phylogeny and comparative genomics of the fungal order Sordariales.</title>
        <authorList>
            <person name="Hensen N."/>
            <person name="Bonometti L."/>
            <person name="Westerberg I."/>
            <person name="Brannstrom I.O."/>
            <person name="Guillou S."/>
            <person name="Cros-Aarteil S."/>
            <person name="Calhoun S."/>
            <person name="Haridas S."/>
            <person name="Kuo A."/>
            <person name="Mondo S."/>
            <person name="Pangilinan J."/>
            <person name="Riley R."/>
            <person name="LaButti K."/>
            <person name="Andreopoulos B."/>
            <person name="Lipzen A."/>
            <person name="Chen C."/>
            <person name="Yan M."/>
            <person name="Daum C."/>
            <person name="Ng V."/>
            <person name="Clum A."/>
            <person name="Steindorff A."/>
            <person name="Ohm R.A."/>
            <person name="Martin F."/>
            <person name="Silar P."/>
            <person name="Natvig D.O."/>
            <person name="Lalanne C."/>
            <person name="Gautier V."/>
            <person name="Ament-Velasquez S.L."/>
            <person name="Kruys A."/>
            <person name="Hutchinson M.I."/>
            <person name="Powell A.J."/>
            <person name="Barry K."/>
            <person name="Miller A.N."/>
            <person name="Grigoriev I.V."/>
            <person name="Debuchy R."/>
            <person name="Gladieux P."/>
            <person name="Hiltunen Thoren M."/>
            <person name="Johannesson H."/>
        </authorList>
    </citation>
    <scope>NUCLEOTIDE SEQUENCE</scope>
    <source>
        <strain evidence="3">CBS 314.62</strain>
    </source>
</reference>
<evidence type="ECO:0000259" key="2">
    <source>
        <dbReference type="PROSITE" id="PS51471"/>
    </source>
</evidence>
<dbReference type="Gene3D" id="2.60.120.330">
    <property type="entry name" value="B-lactam Antibiotic, Isopenicillin N Synthase, Chain"/>
    <property type="match status" value="1"/>
</dbReference>
<feature type="domain" description="Fe2OG dioxygenase" evidence="2">
    <location>
        <begin position="2"/>
        <end position="105"/>
    </location>
</feature>
<dbReference type="PANTHER" id="PTHR47990">
    <property type="entry name" value="2-OXOGLUTARATE (2OG) AND FE(II)-DEPENDENT OXYGENASE SUPERFAMILY PROTEIN-RELATED"/>
    <property type="match status" value="1"/>
</dbReference>
<dbReference type="Proteomes" id="UP001270362">
    <property type="component" value="Unassembled WGS sequence"/>
</dbReference>
<comment type="similarity">
    <text evidence="1">Belongs to the iron/ascorbate-dependent oxidoreductase family.</text>
</comment>
<proteinExistence type="inferred from homology"/>
<evidence type="ECO:0000313" key="3">
    <source>
        <dbReference type="EMBL" id="KAK3685238.1"/>
    </source>
</evidence>
<comment type="caution">
    <text evidence="3">The sequence shown here is derived from an EMBL/GenBank/DDBJ whole genome shotgun (WGS) entry which is preliminary data.</text>
</comment>
<evidence type="ECO:0000256" key="1">
    <source>
        <dbReference type="ARBA" id="ARBA00008056"/>
    </source>
</evidence>
<gene>
    <name evidence="3" type="ORF">B0T22DRAFT_213492</name>
</gene>
<reference evidence="3" key="2">
    <citation type="submission" date="2023-06" db="EMBL/GenBank/DDBJ databases">
        <authorList>
            <consortium name="Lawrence Berkeley National Laboratory"/>
            <person name="Haridas S."/>
            <person name="Hensen N."/>
            <person name="Bonometti L."/>
            <person name="Westerberg I."/>
            <person name="Brannstrom I.O."/>
            <person name="Guillou S."/>
            <person name="Cros-Aarteil S."/>
            <person name="Calhoun S."/>
            <person name="Kuo A."/>
            <person name="Mondo S."/>
            <person name="Pangilinan J."/>
            <person name="Riley R."/>
            <person name="Labutti K."/>
            <person name="Andreopoulos B."/>
            <person name="Lipzen A."/>
            <person name="Chen C."/>
            <person name="Yanf M."/>
            <person name="Daum C."/>
            <person name="Ng V."/>
            <person name="Clum A."/>
            <person name="Steindorff A."/>
            <person name="Ohm R."/>
            <person name="Martin F."/>
            <person name="Silar P."/>
            <person name="Natvig D."/>
            <person name="Lalanne C."/>
            <person name="Gautier V."/>
            <person name="Ament-Velasquez S.L."/>
            <person name="Kruys A."/>
            <person name="Hutchinson M.I."/>
            <person name="Powell A.J."/>
            <person name="Barry K."/>
            <person name="Miller A.N."/>
            <person name="Grigoriev I.V."/>
            <person name="Debuchy R."/>
            <person name="Gladieux P."/>
            <person name="Thoren M.H."/>
            <person name="Johannesson H."/>
        </authorList>
    </citation>
    <scope>NUCLEOTIDE SEQUENCE</scope>
    <source>
        <strain evidence="3">CBS 314.62</strain>
    </source>
</reference>
<dbReference type="AlphaFoldDB" id="A0AAE0X5C3"/>
<evidence type="ECO:0000313" key="4">
    <source>
        <dbReference type="Proteomes" id="UP001270362"/>
    </source>
</evidence>
<protein>
    <recommendedName>
        <fullName evidence="2">Fe2OG dioxygenase domain-containing protein</fullName>
    </recommendedName>
</protein>
<dbReference type="InterPro" id="IPR050231">
    <property type="entry name" value="Iron_ascorbate_oxido_reductase"/>
</dbReference>
<dbReference type="SUPFAM" id="SSF51197">
    <property type="entry name" value="Clavaminate synthase-like"/>
    <property type="match status" value="1"/>
</dbReference>
<sequence>MPTNTCLNLFSYPNTNNKDRVGQIKHTDTGTLMLLFSRDPGLEIQSPKQGTWCAVPPVEGHIVVNVCDTLRYLSSDRFYSSIHRVLPVFREGQQHRHVVGYFFRAENDAEMRDSDGKTITVSQWHDQKYNTYKTPESAKNLRLC</sequence>
<accession>A0AAE0X5C3</accession>
<dbReference type="PROSITE" id="PS51471">
    <property type="entry name" value="FE2OG_OXY"/>
    <property type="match status" value="1"/>
</dbReference>
<dbReference type="InterPro" id="IPR005123">
    <property type="entry name" value="Oxoglu/Fe-dep_dioxygenase_dom"/>
</dbReference>
<dbReference type="InterPro" id="IPR027443">
    <property type="entry name" value="IPNS-like_sf"/>
</dbReference>
<keyword evidence="4" id="KW-1185">Reference proteome</keyword>
<dbReference type="Pfam" id="PF03171">
    <property type="entry name" value="2OG-FeII_Oxy"/>
    <property type="match status" value="1"/>
</dbReference>
<dbReference type="InterPro" id="IPR044861">
    <property type="entry name" value="IPNS-like_FE2OG_OXY"/>
</dbReference>
<organism evidence="3 4">
    <name type="scientific">Podospora appendiculata</name>
    <dbReference type="NCBI Taxonomy" id="314037"/>
    <lineage>
        <taxon>Eukaryota</taxon>
        <taxon>Fungi</taxon>
        <taxon>Dikarya</taxon>
        <taxon>Ascomycota</taxon>
        <taxon>Pezizomycotina</taxon>
        <taxon>Sordariomycetes</taxon>
        <taxon>Sordariomycetidae</taxon>
        <taxon>Sordariales</taxon>
        <taxon>Podosporaceae</taxon>
        <taxon>Podospora</taxon>
    </lineage>
</organism>
<name>A0AAE0X5C3_9PEZI</name>
<dbReference type="EMBL" id="JAULSO010000003">
    <property type="protein sequence ID" value="KAK3685238.1"/>
    <property type="molecule type" value="Genomic_DNA"/>
</dbReference>